<dbReference type="Proteomes" id="UP000325243">
    <property type="component" value="Unassembled WGS sequence"/>
</dbReference>
<reference evidence="4 5" key="1">
    <citation type="submission" date="2019-08" db="EMBL/GenBank/DDBJ databases">
        <authorList>
            <person name="Hu J."/>
        </authorList>
    </citation>
    <scope>NUCLEOTIDE SEQUENCE [LARGE SCALE GENOMIC DNA]</scope>
    <source>
        <strain evidence="4 5">NEAU-184</strain>
    </source>
</reference>
<comment type="caution">
    <text evidence="4">The sequence shown here is derived from an EMBL/GenBank/DDBJ whole genome shotgun (WGS) entry which is preliminary data.</text>
</comment>
<accession>A0A5S4V5Y6</accession>
<sequence length="747" mass="81115">MRVIHRPWPSPMARPAMSNEVDLHRRISLTDRWIEVDGRPAVPVSGELHFSRVPRRDWAERLRLLRSGGITIVSTYLFWIHHQPSPDAPPRFDDGLDVGAFVDLAAACGLDVVVRIGPWCHGEVRNGGFPDWVQAAPVRHRTDDPGYLELAAGWYAAVGAELASRCGPDAPIVGIQLENELIDQPEHLVTLKRLARGAGLSAPLWTATAWDGAELPADEVLPVYGGYGDGFWSDADAPWAPGFRAQFRFSHEWDDPGIGADVRGATAGPRPPRPRDPRFPAATCELGGGMATAYHRRPVPGADDVAAVAHVKLGSGSAWQGYYLAAGGLNPGDGLQESLATGYPNDLPRFDYDFHAPIGAAGELAPSHAALRMQHAFLEAFGDRLARMTSSLPDALPVDEDDVATPRWALRSDGSTGFLFVNVHRPHEPLEPVADARFELRLADREVVLPAEPIDLPSGTMARWPIGLELGGLLVRWATASAVTVLDGDLPTLVLLADDGVRVELSVGDDLVSHEPAEEPTLHRFGALDILVLPASDAHRLWVLTDDETRRLLRCEYPPWIEDGSLVVRAASEPAVDEWDAAAGDFRPVPFEAEVRRPEAAAPTATLLRPAADVPVRYGGTPQRTAAPDHARVAELAAAYELDGLPEPRPGVRRVLTVDWAGDVATLEVDDEVVADRFWDGTPWHVDLDAIDAASPRTATLRILPLHPEAPVRLDEDAAARRAATPGPLCSLDAVSVEQSVRWRERT</sequence>
<dbReference type="InterPro" id="IPR001944">
    <property type="entry name" value="Glycoside_Hdrlase_35"/>
</dbReference>
<gene>
    <name evidence="4" type="ORF">FYC51_02920</name>
</gene>
<evidence type="ECO:0000256" key="2">
    <source>
        <dbReference type="RuleBase" id="RU003679"/>
    </source>
</evidence>
<evidence type="ECO:0000313" key="5">
    <source>
        <dbReference type="Proteomes" id="UP000325243"/>
    </source>
</evidence>
<keyword evidence="5" id="KW-1185">Reference proteome</keyword>
<dbReference type="Gene3D" id="3.20.20.80">
    <property type="entry name" value="Glycosidases"/>
    <property type="match status" value="1"/>
</dbReference>
<evidence type="ECO:0000313" key="4">
    <source>
        <dbReference type="EMBL" id="TYL54557.1"/>
    </source>
</evidence>
<name>A0A5S4V5Y6_9MICO</name>
<dbReference type="GO" id="GO:0004553">
    <property type="term" value="F:hydrolase activity, hydrolyzing O-glycosyl compounds"/>
    <property type="evidence" value="ECO:0007669"/>
    <property type="project" value="InterPro"/>
</dbReference>
<dbReference type="AlphaFoldDB" id="A0A5S4V5Y6"/>
<protein>
    <submittedName>
        <fullName evidence="4">Beta-galactosidase</fullName>
    </submittedName>
</protein>
<dbReference type="PRINTS" id="PR00742">
    <property type="entry name" value="GLHYDRLASE35"/>
</dbReference>
<dbReference type="InterPro" id="IPR031330">
    <property type="entry name" value="Gly_Hdrlase_35_cat"/>
</dbReference>
<dbReference type="Pfam" id="PF01301">
    <property type="entry name" value="Glyco_hydro_35"/>
    <property type="match status" value="1"/>
</dbReference>
<evidence type="ECO:0000256" key="1">
    <source>
        <dbReference type="ARBA" id="ARBA00009809"/>
    </source>
</evidence>
<dbReference type="InterPro" id="IPR017853">
    <property type="entry name" value="GH"/>
</dbReference>
<evidence type="ECO:0000259" key="3">
    <source>
        <dbReference type="Pfam" id="PF01301"/>
    </source>
</evidence>
<feature type="domain" description="Glycoside hydrolase 35 catalytic" evidence="3">
    <location>
        <begin position="36"/>
        <end position="375"/>
    </location>
</feature>
<dbReference type="SUPFAM" id="SSF51445">
    <property type="entry name" value="(Trans)glycosidases"/>
    <property type="match status" value="1"/>
</dbReference>
<comment type="similarity">
    <text evidence="1 2">Belongs to the glycosyl hydrolase 35 family.</text>
</comment>
<dbReference type="EMBL" id="VSSB01000001">
    <property type="protein sequence ID" value="TYL54557.1"/>
    <property type="molecule type" value="Genomic_DNA"/>
</dbReference>
<dbReference type="PANTHER" id="PTHR23421">
    <property type="entry name" value="BETA-GALACTOSIDASE RELATED"/>
    <property type="match status" value="1"/>
</dbReference>
<dbReference type="GO" id="GO:0005975">
    <property type="term" value="P:carbohydrate metabolic process"/>
    <property type="evidence" value="ECO:0007669"/>
    <property type="project" value="InterPro"/>
</dbReference>
<organism evidence="4 5">
    <name type="scientific">Agromyces mariniharenae</name>
    <dbReference type="NCBI Taxonomy" id="2604423"/>
    <lineage>
        <taxon>Bacteria</taxon>
        <taxon>Bacillati</taxon>
        <taxon>Actinomycetota</taxon>
        <taxon>Actinomycetes</taxon>
        <taxon>Micrococcales</taxon>
        <taxon>Microbacteriaceae</taxon>
        <taxon>Agromyces</taxon>
    </lineage>
</organism>
<proteinExistence type="inferred from homology"/>